<evidence type="ECO:0000256" key="5">
    <source>
        <dbReference type="ARBA" id="ARBA00022777"/>
    </source>
</evidence>
<feature type="domain" description="Histidine kinase" evidence="10">
    <location>
        <begin position="341"/>
        <end position="418"/>
    </location>
</feature>
<reference evidence="11 12" key="1">
    <citation type="journal article" date="2019" name="Int. J. Syst. Evol. Microbiol.">
        <title>The Global Catalogue of Microorganisms (GCM) 10K type strain sequencing project: providing services to taxonomists for standard genome sequencing and annotation.</title>
        <authorList>
            <consortium name="The Broad Institute Genomics Platform"/>
            <consortium name="The Broad Institute Genome Sequencing Center for Infectious Disease"/>
            <person name="Wu L."/>
            <person name="Ma J."/>
        </authorList>
    </citation>
    <scope>NUCLEOTIDE SEQUENCE [LARGE SCALE GENOMIC DNA]</scope>
    <source>
        <strain evidence="11 12">JCM 14306</strain>
    </source>
</reference>
<evidence type="ECO:0000256" key="9">
    <source>
        <dbReference type="SAM" id="Phobius"/>
    </source>
</evidence>
<gene>
    <name evidence="11" type="ORF">GCM10009744_58800</name>
</gene>
<evidence type="ECO:0000313" key="11">
    <source>
        <dbReference type="EMBL" id="GAA1657892.1"/>
    </source>
</evidence>
<dbReference type="CDD" id="cd16917">
    <property type="entry name" value="HATPase_UhpB-NarQ-NarX-like"/>
    <property type="match status" value="1"/>
</dbReference>
<keyword evidence="12" id="KW-1185">Reference proteome</keyword>
<evidence type="ECO:0000256" key="7">
    <source>
        <dbReference type="ARBA" id="ARBA00023012"/>
    </source>
</evidence>
<keyword evidence="6 9" id="KW-1133">Transmembrane helix</keyword>
<dbReference type="InterPro" id="IPR011712">
    <property type="entry name" value="Sig_transdc_His_kin_sub3_dim/P"/>
</dbReference>
<evidence type="ECO:0000259" key="10">
    <source>
        <dbReference type="PROSITE" id="PS50109"/>
    </source>
</evidence>
<dbReference type="PROSITE" id="PS50109">
    <property type="entry name" value="HIS_KIN"/>
    <property type="match status" value="1"/>
</dbReference>
<accession>A0ABN2FSR1</accession>
<evidence type="ECO:0000256" key="1">
    <source>
        <dbReference type="ARBA" id="ARBA00004651"/>
    </source>
</evidence>
<keyword evidence="5" id="KW-0418">Kinase</keyword>
<dbReference type="PANTHER" id="PTHR24421:SF37">
    <property type="entry name" value="SENSOR HISTIDINE KINASE NARS"/>
    <property type="match status" value="1"/>
</dbReference>
<dbReference type="Pfam" id="PF02518">
    <property type="entry name" value="HATPase_c"/>
    <property type="match status" value="1"/>
</dbReference>
<keyword evidence="8 9" id="KW-0472">Membrane</keyword>
<keyword evidence="2" id="KW-1003">Cell membrane</keyword>
<dbReference type="EMBL" id="BAAANE010000011">
    <property type="protein sequence ID" value="GAA1657892.1"/>
    <property type="molecule type" value="Genomic_DNA"/>
</dbReference>
<dbReference type="Proteomes" id="UP001501319">
    <property type="component" value="Unassembled WGS sequence"/>
</dbReference>
<protein>
    <recommendedName>
        <fullName evidence="10">Histidine kinase domain-containing protein</fullName>
    </recommendedName>
</protein>
<dbReference type="InterPro" id="IPR003594">
    <property type="entry name" value="HATPase_dom"/>
</dbReference>
<dbReference type="SUPFAM" id="SSF55874">
    <property type="entry name" value="ATPase domain of HSP90 chaperone/DNA topoisomerase II/histidine kinase"/>
    <property type="match status" value="1"/>
</dbReference>
<evidence type="ECO:0000256" key="2">
    <source>
        <dbReference type="ARBA" id="ARBA00022475"/>
    </source>
</evidence>
<keyword evidence="3" id="KW-0808">Transferase</keyword>
<evidence type="ECO:0000313" key="12">
    <source>
        <dbReference type="Proteomes" id="UP001501319"/>
    </source>
</evidence>
<evidence type="ECO:0000256" key="6">
    <source>
        <dbReference type="ARBA" id="ARBA00022989"/>
    </source>
</evidence>
<keyword evidence="4 9" id="KW-0812">Transmembrane</keyword>
<comment type="caution">
    <text evidence="11">The sequence shown here is derived from an EMBL/GenBank/DDBJ whole genome shotgun (WGS) entry which is preliminary data.</text>
</comment>
<evidence type="ECO:0000256" key="4">
    <source>
        <dbReference type="ARBA" id="ARBA00022692"/>
    </source>
</evidence>
<dbReference type="PANTHER" id="PTHR24421">
    <property type="entry name" value="NITRATE/NITRITE SENSOR PROTEIN NARX-RELATED"/>
    <property type="match status" value="1"/>
</dbReference>
<organism evidence="11 12">
    <name type="scientific">Kribbella alba</name>
    <dbReference type="NCBI Taxonomy" id="190197"/>
    <lineage>
        <taxon>Bacteria</taxon>
        <taxon>Bacillati</taxon>
        <taxon>Actinomycetota</taxon>
        <taxon>Actinomycetes</taxon>
        <taxon>Propionibacteriales</taxon>
        <taxon>Kribbellaceae</taxon>
        <taxon>Kribbella</taxon>
    </lineage>
</organism>
<sequence>MVGLVVSALAAFLVVGAGAVLAARSIAEKTALTEAARSAEGLGKVIFVPTLPDVMGGDVAARNRLDAAVLARQRDGEIIRVKVWTHDGLVLYSNEPKAMGLRFPNNTEVQATIDQQASTAELSDLSNAENVTERPSHRLVEVYVPLTLDSGQRLALEVYSTDAGVAAARAELTGTLVPFALLALLVLVLAQLPVSAWLLRRVSRADAERGRLLRSALTASERERRAIARDLHDGVVQSLAGANFVLSSVRNAVASHTQPRLDMVEKASEAVRDAVGSLRTMMVDIYPPDLTGDGLPEAIDQLAERLSHEGVEVKTRIDVRTELSSELAAAAYRCARECSTNIAKHAEAAHAWIEVDGDEQRLVVRVADDGRGYVGAPAETGHLGLQLMRDAVDDLGGQFTIRTAPEGGTEVSIRLPVR</sequence>
<evidence type="ECO:0000256" key="3">
    <source>
        <dbReference type="ARBA" id="ARBA00022679"/>
    </source>
</evidence>
<comment type="subcellular location">
    <subcellularLocation>
        <location evidence="1">Cell membrane</location>
        <topology evidence="1">Multi-pass membrane protein</topology>
    </subcellularLocation>
</comment>
<dbReference type="Gene3D" id="3.30.565.10">
    <property type="entry name" value="Histidine kinase-like ATPase, C-terminal domain"/>
    <property type="match status" value="1"/>
</dbReference>
<name>A0ABN2FSR1_9ACTN</name>
<proteinExistence type="predicted"/>
<feature type="transmembrane region" description="Helical" evidence="9">
    <location>
        <begin position="176"/>
        <end position="199"/>
    </location>
</feature>
<dbReference type="Gene3D" id="1.20.5.1930">
    <property type="match status" value="1"/>
</dbReference>
<keyword evidence="7" id="KW-0902">Two-component regulatory system</keyword>
<dbReference type="InterPro" id="IPR050482">
    <property type="entry name" value="Sensor_HK_TwoCompSys"/>
</dbReference>
<dbReference type="InterPro" id="IPR036890">
    <property type="entry name" value="HATPase_C_sf"/>
</dbReference>
<dbReference type="InterPro" id="IPR005467">
    <property type="entry name" value="His_kinase_dom"/>
</dbReference>
<dbReference type="Pfam" id="PF07730">
    <property type="entry name" value="HisKA_3"/>
    <property type="match status" value="1"/>
</dbReference>
<evidence type="ECO:0000256" key="8">
    <source>
        <dbReference type="ARBA" id="ARBA00023136"/>
    </source>
</evidence>